<gene>
    <name evidence="1" type="ORF">KQX54_010570</name>
</gene>
<organism evidence="1 2">
    <name type="scientific">Cotesia glomerata</name>
    <name type="common">Lepidopteran parasitic wasp</name>
    <name type="synonym">Apanteles glomeratus</name>
    <dbReference type="NCBI Taxonomy" id="32391"/>
    <lineage>
        <taxon>Eukaryota</taxon>
        <taxon>Metazoa</taxon>
        <taxon>Ecdysozoa</taxon>
        <taxon>Arthropoda</taxon>
        <taxon>Hexapoda</taxon>
        <taxon>Insecta</taxon>
        <taxon>Pterygota</taxon>
        <taxon>Neoptera</taxon>
        <taxon>Endopterygota</taxon>
        <taxon>Hymenoptera</taxon>
        <taxon>Apocrita</taxon>
        <taxon>Ichneumonoidea</taxon>
        <taxon>Braconidae</taxon>
        <taxon>Microgastrinae</taxon>
        <taxon>Cotesia</taxon>
    </lineage>
</organism>
<name>A0AAV7IMF8_COTGL</name>
<dbReference type="EMBL" id="JAHXZJ010000002">
    <property type="protein sequence ID" value="KAH0564242.1"/>
    <property type="molecule type" value="Genomic_DNA"/>
</dbReference>
<comment type="caution">
    <text evidence="1">The sequence shown here is derived from an EMBL/GenBank/DDBJ whole genome shotgun (WGS) entry which is preliminary data.</text>
</comment>
<sequence length="100" mass="10933">MTPAYMSLIAEPAILTATTATTTGTSVCDAMCEHGFKRIHSVSGMQRSSLEPDPTGLPTRHVTHLKHDLIERALKWSRGVCIDENAKALSSFARTPCFRC</sequence>
<evidence type="ECO:0000313" key="2">
    <source>
        <dbReference type="Proteomes" id="UP000826195"/>
    </source>
</evidence>
<keyword evidence="2" id="KW-1185">Reference proteome</keyword>
<proteinExistence type="predicted"/>
<protein>
    <submittedName>
        <fullName evidence="1">Uncharacterized protein</fullName>
    </submittedName>
</protein>
<dbReference type="Proteomes" id="UP000826195">
    <property type="component" value="Unassembled WGS sequence"/>
</dbReference>
<accession>A0AAV7IMF8</accession>
<dbReference type="AlphaFoldDB" id="A0AAV7IMF8"/>
<evidence type="ECO:0000313" key="1">
    <source>
        <dbReference type="EMBL" id="KAH0564242.1"/>
    </source>
</evidence>
<reference evidence="1 2" key="1">
    <citation type="journal article" date="2021" name="J. Hered.">
        <title>A chromosome-level genome assembly of the parasitoid wasp, Cotesia glomerata (Hymenoptera: Braconidae).</title>
        <authorList>
            <person name="Pinto B.J."/>
            <person name="Weis J.J."/>
            <person name="Gamble T."/>
            <person name="Ode P.J."/>
            <person name="Paul R."/>
            <person name="Zaspel J.M."/>
        </authorList>
    </citation>
    <scope>NUCLEOTIDE SEQUENCE [LARGE SCALE GENOMIC DNA]</scope>
    <source>
        <strain evidence="1">CgM1</strain>
    </source>
</reference>